<reference evidence="3" key="1">
    <citation type="submission" date="2016-10" db="EMBL/GenBank/DDBJ databases">
        <authorList>
            <person name="Varghese N."/>
            <person name="Submissions S."/>
        </authorList>
    </citation>
    <scope>NUCLEOTIDE SEQUENCE [LARGE SCALE GENOMIC DNA]</scope>
    <source>
        <strain evidence="3">DSM 7165</strain>
    </source>
</reference>
<accession>A0A1H6Q9N9</accession>
<feature type="transmembrane region" description="Helical" evidence="1">
    <location>
        <begin position="42"/>
        <end position="63"/>
    </location>
</feature>
<dbReference type="RefSeq" id="WP_093307692.1">
    <property type="nucleotide sequence ID" value="NZ_FNYH01000001.1"/>
</dbReference>
<organism evidence="2 3">
    <name type="scientific">Allopseudospirillum japonicum</name>
    <dbReference type="NCBI Taxonomy" id="64971"/>
    <lineage>
        <taxon>Bacteria</taxon>
        <taxon>Pseudomonadati</taxon>
        <taxon>Pseudomonadota</taxon>
        <taxon>Gammaproteobacteria</taxon>
        <taxon>Oceanospirillales</taxon>
        <taxon>Oceanospirillaceae</taxon>
        <taxon>Allopseudospirillum</taxon>
    </lineage>
</organism>
<evidence type="ECO:0000256" key="1">
    <source>
        <dbReference type="SAM" id="Phobius"/>
    </source>
</evidence>
<dbReference type="AlphaFoldDB" id="A0A1H6Q9N9"/>
<feature type="transmembrane region" description="Helical" evidence="1">
    <location>
        <begin position="9"/>
        <end position="30"/>
    </location>
</feature>
<keyword evidence="1" id="KW-1133">Transmembrane helix</keyword>
<feature type="transmembrane region" description="Helical" evidence="1">
    <location>
        <begin position="75"/>
        <end position="100"/>
    </location>
</feature>
<proteinExistence type="predicted"/>
<gene>
    <name evidence="2" type="ORF">SAMN05421831_10157</name>
</gene>
<dbReference type="STRING" id="64971.SAMN05421831_10157"/>
<protein>
    <submittedName>
        <fullName evidence="2">Uncharacterized protein</fullName>
    </submittedName>
</protein>
<keyword evidence="1" id="KW-0812">Transmembrane</keyword>
<evidence type="ECO:0000313" key="3">
    <source>
        <dbReference type="Proteomes" id="UP000242999"/>
    </source>
</evidence>
<keyword evidence="3" id="KW-1185">Reference proteome</keyword>
<dbReference type="Proteomes" id="UP000242999">
    <property type="component" value="Unassembled WGS sequence"/>
</dbReference>
<keyword evidence="1" id="KW-0472">Membrane</keyword>
<sequence length="102" mass="11072">MSAAAYLQFLLHLPLGVCISLFVLSAQTLLYSLCLALSTDPWTGAVVHFSLGLNAVYSCFLLLVQGIVKSSVPKLWVPTCLLSLLIPSLLSLLLIIQTWLVN</sequence>
<dbReference type="EMBL" id="FNYH01000001">
    <property type="protein sequence ID" value="SEI37534.1"/>
    <property type="molecule type" value="Genomic_DNA"/>
</dbReference>
<name>A0A1H6Q9N9_9GAMM</name>
<evidence type="ECO:0000313" key="2">
    <source>
        <dbReference type="EMBL" id="SEI37534.1"/>
    </source>
</evidence>